<organism evidence="7 8">
    <name type="scientific">Exophiala bonariae</name>
    <dbReference type="NCBI Taxonomy" id="1690606"/>
    <lineage>
        <taxon>Eukaryota</taxon>
        <taxon>Fungi</taxon>
        <taxon>Dikarya</taxon>
        <taxon>Ascomycota</taxon>
        <taxon>Pezizomycotina</taxon>
        <taxon>Eurotiomycetes</taxon>
        <taxon>Chaetothyriomycetidae</taxon>
        <taxon>Chaetothyriales</taxon>
        <taxon>Herpotrichiellaceae</taxon>
        <taxon>Exophiala</taxon>
    </lineage>
</organism>
<feature type="transmembrane region" description="Helical" evidence="5">
    <location>
        <begin position="153"/>
        <end position="175"/>
    </location>
</feature>
<dbReference type="PROSITE" id="PS50850">
    <property type="entry name" value="MFS"/>
    <property type="match status" value="1"/>
</dbReference>
<evidence type="ECO:0000313" key="8">
    <source>
        <dbReference type="Proteomes" id="UP001358417"/>
    </source>
</evidence>
<comment type="caution">
    <text evidence="7">The sequence shown here is derived from an EMBL/GenBank/DDBJ whole genome shotgun (WGS) entry which is preliminary data.</text>
</comment>
<dbReference type="PANTHER" id="PTHR23502">
    <property type="entry name" value="MAJOR FACILITATOR SUPERFAMILY"/>
    <property type="match status" value="1"/>
</dbReference>
<sequence length="533" mass="58586">MDEKAFVDATQVENGPSAHQAIKIDGEVVLVSDSTVQRIPVASADPNDPLNFSKWRKMGIMITTCWFSIFSLLSLAGLGSFFNTLFHLYGADHTPDQIVGLSTYPTMLMAVGCLVLLPIAMVIGRRPVFIISVLVCLICYITAGTSQTFSQHFISRIFIGIATGAVESLLPLIIADVTFLDERGFYFGIYWSTQNCVSSGILIGLPYLIADAGWRWFYWLFVITMAISFIFAFFLLPETKFARLPITLSGKTIHTDEFGHTMVLDNEEALQRFGHIDADEHTPEPKRTYLQELKPWSKITPNAFKVWCGAYIKIGKAFTSPAVIWALLLSSISLGIGIAVSFVYSVVLEVSYKWSPGSVGLFNVGIIPASFLAMAYSGWFGDKMNLWLAKRNGGVHRPEHQLVNLIFPCLAGVVGLVAIALPANSPEQYSAWGMLIGWAIFQFSFTSIIITTTTFAAEVIPENPGAAIVCVVGGKNLVSFGASQGIIPMVSKYSYLTAFMILLGILIGICLLGIPVYFLNRKWRKATAKEIQT</sequence>
<dbReference type="RefSeq" id="XP_064710908.1">
    <property type="nucleotide sequence ID" value="XM_064848284.1"/>
</dbReference>
<gene>
    <name evidence="7" type="ORF">LTR84_004709</name>
</gene>
<evidence type="ECO:0000256" key="4">
    <source>
        <dbReference type="ARBA" id="ARBA00023136"/>
    </source>
</evidence>
<dbReference type="GO" id="GO:0022857">
    <property type="term" value="F:transmembrane transporter activity"/>
    <property type="evidence" value="ECO:0007669"/>
    <property type="project" value="InterPro"/>
</dbReference>
<proteinExistence type="predicted"/>
<dbReference type="InterPro" id="IPR036259">
    <property type="entry name" value="MFS_trans_sf"/>
</dbReference>
<dbReference type="Pfam" id="PF07690">
    <property type="entry name" value="MFS_1"/>
    <property type="match status" value="1"/>
</dbReference>
<evidence type="ECO:0000256" key="5">
    <source>
        <dbReference type="SAM" id="Phobius"/>
    </source>
</evidence>
<dbReference type="PANTHER" id="PTHR23502:SF164">
    <property type="entry name" value="MAJOR FACILITATOR SUPERFAMILY (MFS) PROFILE DOMAIN-CONTAINING PROTEIN"/>
    <property type="match status" value="1"/>
</dbReference>
<evidence type="ECO:0000256" key="2">
    <source>
        <dbReference type="ARBA" id="ARBA00022692"/>
    </source>
</evidence>
<dbReference type="GO" id="GO:0005886">
    <property type="term" value="C:plasma membrane"/>
    <property type="evidence" value="ECO:0007669"/>
    <property type="project" value="TreeGrafter"/>
</dbReference>
<feature type="transmembrane region" description="Helical" evidence="5">
    <location>
        <begin position="493"/>
        <end position="519"/>
    </location>
</feature>
<feature type="transmembrane region" description="Helical" evidence="5">
    <location>
        <begin position="322"/>
        <end position="347"/>
    </location>
</feature>
<feature type="transmembrane region" description="Helical" evidence="5">
    <location>
        <begin position="128"/>
        <end position="147"/>
    </location>
</feature>
<dbReference type="SUPFAM" id="SSF103473">
    <property type="entry name" value="MFS general substrate transporter"/>
    <property type="match status" value="1"/>
</dbReference>
<keyword evidence="4 5" id="KW-0472">Membrane</keyword>
<feature type="domain" description="Major facilitator superfamily (MFS) profile" evidence="6">
    <location>
        <begin position="60"/>
        <end position="525"/>
    </location>
</feature>
<evidence type="ECO:0000256" key="3">
    <source>
        <dbReference type="ARBA" id="ARBA00022989"/>
    </source>
</evidence>
<feature type="transmembrane region" description="Helical" evidence="5">
    <location>
        <begin position="465"/>
        <end position="487"/>
    </location>
</feature>
<dbReference type="EMBL" id="JAVRRD010000002">
    <property type="protein sequence ID" value="KAK5062636.1"/>
    <property type="molecule type" value="Genomic_DNA"/>
</dbReference>
<feature type="transmembrane region" description="Helical" evidence="5">
    <location>
        <begin position="402"/>
        <end position="423"/>
    </location>
</feature>
<feature type="transmembrane region" description="Helical" evidence="5">
    <location>
        <begin position="429"/>
        <end position="453"/>
    </location>
</feature>
<feature type="transmembrane region" description="Helical" evidence="5">
    <location>
        <begin position="216"/>
        <end position="236"/>
    </location>
</feature>
<dbReference type="InterPro" id="IPR011701">
    <property type="entry name" value="MFS"/>
</dbReference>
<reference evidence="7 8" key="1">
    <citation type="submission" date="2023-08" db="EMBL/GenBank/DDBJ databases">
        <title>Black Yeasts Isolated from many extreme environments.</title>
        <authorList>
            <person name="Coleine C."/>
            <person name="Stajich J.E."/>
            <person name="Selbmann L."/>
        </authorList>
    </citation>
    <scope>NUCLEOTIDE SEQUENCE [LARGE SCALE GENOMIC DNA]</scope>
    <source>
        <strain evidence="7 8">CCFEE 5792</strain>
    </source>
</reference>
<name>A0AAV9NMN2_9EURO</name>
<evidence type="ECO:0000256" key="1">
    <source>
        <dbReference type="ARBA" id="ARBA00004141"/>
    </source>
</evidence>
<feature type="transmembrane region" description="Helical" evidence="5">
    <location>
        <begin position="359"/>
        <end position="381"/>
    </location>
</feature>
<feature type="transmembrane region" description="Helical" evidence="5">
    <location>
        <begin position="60"/>
        <end position="82"/>
    </location>
</feature>
<evidence type="ECO:0000313" key="7">
    <source>
        <dbReference type="EMBL" id="KAK5062636.1"/>
    </source>
</evidence>
<keyword evidence="3 5" id="KW-1133">Transmembrane helix</keyword>
<accession>A0AAV9NMN2</accession>
<dbReference type="GeneID" id="89972887"/>
<keyword evidence="2 5" id="KW-0812">Transmembrane</keyword>
<dbReference type="AlphaFoldDB" id="A0AAV9NMN2"/>
<dbReference type="InterPro" id="IPR020846">
    <property type="entry name" value="MFS_dom"/>
</dbReference>
<keyword evidence="8" id="KW-1185">Reference proteome</keyword>
<feature type="transmembrane region" description="Helical" evidence="5">
    <location>
        <begin position="187"/>
        <end position="210"/>
    </location>
</feature>
<protein>
    <recommendedName>
        <fullName evidence="6">Major facilitator superfamily (MFS) profile domain-containing protein</fullName>
    </recommendedName>
</protein>
<dbReference type="Gene3D" id="1.20.1250.20">
    <property type="entry name" value="MFS general substrate transporter like domains"/>
    <property type="match status" value="1"/>
</dbReference>
<feature type="transmembrane region" description="Helical" evidence="5">
    <location>
        <begin position="102"/>
        <end position="121"/>
    </location>
</feature>
<evidence type="ECO:0000259" key="6">
    <source>
        <dbReference type="PROSITE" id="PS50850"/>
    </source>
</evidence>
<dbReference type="Proteomes" id="UP001358417">
    <property type="component" value="Unassembled WGS sequence"/>
</dbReference>
<comment type="subcellular location">
    <subcellularLocation>
        <location evidence="1">Membrane</location>
        <topology evidence="1">Multi-pass membrane protein</topology>
    </subcellularLocation>
</comment>